<keyword evidence="1" id="KW-0732">Signal</keyword>
<feature type="chain" id="PRO_5042165273" description="Transposase MuDR plant domain-containing protein" evidence="1">
    <location>
        <begin position="22"/>
        <end position="354"/>
    </location>
</feature>
<name>A0AAD4WAK1_PRUDU</name>
<evidence type="ECO:0000259" key="2">
    <source>
        <dbReference type="Pfam" id="PF03108"/>
    </source>
</evidence>
<evidence type="ECO:0000313" key="4">
    <source>
        <dbReference type="Proteomes" id="UP001054821"/>
    </source>
</evidence>
<evidence type="ECO:0000313" key="3">
    <source>
        <dbReference type="EMBL" id="KAI5339975.1"/>
    </source>
</evidence>
<evidence type="ECO:0000256" key="1">
    <source>
        <dbReference type="SAM" id="SignalP"/>
    </source>
</evidence>
<dbReference type="EMBL" id="JAJFAZ020000003">
    <property type="protein sequence ID" value="KAI5339975.1"/>
    <property type="molecule type" value="Genomic_DNA"/>
</dbReference>
<gene>
    <name evidence="3" type="ORF">L3X38_019249</name>
</gene>
<organism evidence="3 4">
    <name type="scientific">Prunus dulcis</name>
    <name type="common">Almond</name>
    <name type="synonym">Amygdalus dulcis</name>
    <dbReference type="NCBI Taxonomy" id="3755"/>
    <lineage>
        <taxon>Eukaryota</taxon>
        <taxon>Viridiplantae</taxon>
        <taxon>Streptophyta</taxon>
        <taxon>Embryophyta</taxon>
        <taxon>Tracheophyta</taxon>
        <taxon>Spermatophyta</taxon>
        <taxon>Magnoliopsida</taxon>
        <taxon>eudicotyledons</taxon>
        <taxon>Gunneridae</taxon>
        <taxon>Pentapetalae</taxon>
        <taxon>rosids</taxon>
        <taxon>fabids</taxon>
        <taxon>Rosales</taxon>
        <taxon>Rosaceae</taxon>
        <taxon>Amygdaloideae</taxon>
        <taxon>Amygdaleae</taxon>
        <taxon>Prunus</taxon>
    </lineage>
</organism>
<accession>A0AAD4WAK1</accession>
<feature type="domain" description="Transposase MuDR plant" evidence="2">
    <location>
        <begin position="132"/>
        <end position="198"/>
    </location>
</feature>
<proteinExistence type="predicted"/>
<sequence>MAHLTPLIVILCSTSPPTVNAIQKTVKKLTWQGHYDSEDPEFYDTAYEQSEDEQCLLEKDDRAFDNYVDHNAPDIDPAADEGEKSDDMAISDVNSLDSSSCDEVDLPMRKRKRKLPKFEDFRPKTDLNNPIFKLGIRFPSVYVFWKAVKNYSVLNRMKIKFSKNDKDNVRAVCDGIKNGKCPWFVYVSAVNGSSMVQIKSYEEEHTCGTVEHNVHANSSWLAERYATQLSRIINWDVRAFKEMVNEDLCVIASRSQLYRARQKATAISEGTYTKQFETLWDYVEELKKTNVGTILNGNHISYVHDYYKKEAFMKAYKPIVNLMASQDLWAKTNFLYLLPSKFHKQQGEAKENQD</sequence>
<reference evidence="3 4" key="1">
    <citation type="journal article" date="2022" name="G3 (Bethesda)">
        <title>Whole-genome sequence and methylome profiling of the almond [Prunus dulcis (Mill.) D.A. Webb] cultivar 'Nonpareil'.</title>
        <authorList>
            <person name="D'Amico-Willman K.M."/>
            <person name="Ouma W.Z."/>
            <person name="Meulia T."/>
            <person name="Sideli G.M."/>
            <person name="Gradziel T.M."/>
            <person name="Fresnedo-Ramirez J."/>
        </authorList>
    </citation>
    <scope>NUCLEOTIDE SEQUENCE [LARGE SCALE GENOMIC DNA]</scope>
    <source>
        <strain evidence="3">Clone GOH B32 T37-40</strain>
    </source>
</reference>
<dbReference type="InterPro" id="IPR004332">
    <property type="entry name" value="Transposase_MuDR"/>
</dbReference>
<dbReference type="Proteomes" id="UP001054821">
    <property type="component" value="Chromosome 3"/>
</dbReference>
<dbReference type="PANTHER" id="PTHR31973:SF187">
    <property type="entry name" value="MUTATOR TRANSPOSASE MUDRA PROTEIN"/>
    <property type="match status" value="1"/>
</dbReference>
<dbReference type="AlphaFoldDB" id="A0AAD4WAK1"/>
<dbReference type="Pfam" id="PF03108">
    <property type="entry name" value="DBD_Tnp_Mut"/>
    <property type="match status" value="1"/>
</dbReference>
<protein>
    <recommendedName>
        <fullName evidence="2">Transposase MuDR plant domain-containing protein</fullName>
    </recommendedName>
</protein>
<feature type="signal peptide" evidence="1">
    <location>
        <begin position="1"/>
        <end position="21"/>
    </location>
</feature>
<dbReference type="PANTHER" id="PTHR31973">
    <property type="entry name" value="POLYPROTEIN, PUTATIVE-RELATED"/>
    <property type="match status" value="1"/>
</dbReference>
<keyword evidence="4" id="KW-1185">Reference proteome</keyword>
<comment type="caution">
    <text evidence="3">The sequence shown here is derived from an EMBL/GenBank/DDBJ whole genome shotgun (WGS) entry which is preliminary data.</text>
</comment>